<feature type="region of interest" description="Disordered" evidence="1">
    <location>
        <begin position="112"/>
        <end position="136"/>
    </location>
</feature>
<feature type="transmembrane region" description="Helical" evidence="2">
    <location>
        <begin position="59"/>
        <end position="80"/>
    </location>
</feature>
<comment type="caution">
    <text evidence="3">The sequence shown here is derived from an EMBL/GenBank/DDBJ whole genome shotgun (WGS) entry which is preliminary data.</text>
</comment>
<organism evidence="3 4">
    <name type="scientific">Molossus molossus</name>
    <name type="common">Pallas' mastiff bat</name>
    <name type="synonym">Vespertilio molossus</name>
    <dbReference type="NCBI Taxonomy" id="27622"/>
    <lineage>
        <taxon>Eukaryota</taxon>
        <taxon>Metazoa</taxon>
        <taxon>Chordata</taxon>
        <taxon>Craniata</taxon>
        <taxon>Vertebrata</taxon>
        <taxon>Euteleostomi</taxon>
        <taxon>Mammalia</taxon>
        <taxon>Eutheria</taxon>
        <taxon>Laurasiatheria</taxon>
        <taxon>Chiroptera</taxon>
        <taxon>Yangochiroptera</taxon>
        <taxon>Molossidae</taxon>
        <taxon>Molossus</taxon>
    </lineage>
</organism>
<dbReference type="AlphaFoldDB" id="A0A7J8IZM8"/>
<dbReference type="EMBL" id="JACASF010000003">
    <property type="protein sequence ID" value="KAF6490034.1"/>
    <property type="molecule type" value="Genomic_DNA"/>
</dbReference>
<name>A0A7J8IZM8_MOLMO</name>
<keyword evidence="2" id="KW-1133">Transmembrane helix</keyword>
<sequence>MSVGDARVLGRGDNSILELARPPPASPHIVPRPRLPPANCCRAPRSRARDGGLEGFPTVTAAVTSALALGIPAFLLPSALGRRHRRFYFRPLRGSTGRPVPPRVGCGVIHTRPSHAAPVAPPLEPRPGNERSDRMSAACGRKSWWAGRRTVLRPRNPGGVTSRLS</sequence>
<reference evidence="3 4" key="1">
    <citation type="journal article" date="2020" name="Nature">
        <title>Six reference-quality genomes reveal evolution of bat adaptations.</title>
        <authorList>
            <person name="Jebb D."/>
            <person name="Huang Z."/>
            <person name="Pippel M."/>
            <person name="Hughes G.M."/>
            <person name="Lavrichenko K."/>
            <person name="Devanna P."/>
            <person name="Winkler S."/>
            <person name="Jermiin L.S."/>
            <person name="Skirmuntt E.C."/>
            <person name="Katzourakis A."/>
            <person name="Burkitt-Gray L."/>
            <person name="Ray D.A."/>
            <person name="Sullivan K.A.M."/>
            <person name="Roscito J.G."/>
            <person name="Kirilenko B.M."/>
            <person name="Davalos L.M."/>
            <person name="Corthals A.P."/>
            <person name="Power M.L."/>
            <person name="Jones G."/>
            <person name="Ransome R.D."/>
            <person name="Dechmann D.K.N."/>
            <person name="Locatelli A.G."/>
            <person name="Puechmaille S.J."/>
            <person name="Fedrigo O."/>
            <person name="Jarvis E.D."/>
            <person name="Hiller M."/>
            <person name="Vernes S.C."/>
            <person name="Myers E.W."/>
            <person name="Teeling E.C."/>
        </authorList>
    </citation>
    <scope>NUCLEOTIDE SEQUENCE [LARGE SCALE GENOMIC DNA]</scope>
    <source>
        <strain evidence="3">MMolMol1</strain>
        <tissue evidence="3">Muscle</tissue>
    </source>
</reference>
<evidence type="ECO:0000313" key="4">
    <source>
        <dbReference type="Proteomes" id="UP000550707"/>
    </source>
</evidence>
<evidence type="ECO:0000256" key="1">
    <source>
        <dbReference type="SAM" id="MobiDB-lite"/>
    </source>
</evidence>
<keyword evidence="2" id="KW-0472">Membrane</keyword>
<keyword evidence="4" id="KW-1185">Reference proteome</keyword>
<feature type="region of interest" description="Disordered" evidence="1">
    <location>
        <begin position="15"/>
        <end position="38"/>
    </location>
</feature>
<evidence type="ECO:0000256" key="2">
    <source>
        <dbReference type="SAM" id="Phobius"/>
    </source>
</evidence>
<keyword evidence="2" id="KW-0812">Transmembrane</keyword>
<dbReference type="InParanoid" id="A0A7J8IZM8"/>
<gene>
    <name evidence="3" type="ORF">HJG59_010407</name>
</gene>
<dbReference type="Proteomes" id="UP000550707">
    <property type="component" value="Unassembled WGS sequence"/>
</dbReference>
<protein>
    <submittedName>
        <fullName evidence="3">Uncharacterized protein</fullName>
    </submittedName>
</protein>
<proteinExistence type="predicted"/>
<accession>A0A7J8IZM8</accession>
<evidence type="ECO:0000313" key="3">
    <source>
        <dbReference type="EMBL" id="KAF6490034.1"/>
    </source>
</evidence>